<protein>
    <submittedName>
        <fullName evidence="1">Uncharacterized protein</fullName>
    </submittedName>
</protein>
<dbReference type="InterPro" id="IPR010064">
    <property type="entry name" value="HK97-gp10_tail"/>
</dbReference>
<organism evidence="1 2">
    <name type="scientific">Alloscardovia omnicolens</name>
    <dbReference type="NCBI Taxonomy" id="419015"/>
    <lineage>
        <taxon>Bacteria</taxon>
        <taxon>Bacillati</taxon>
        <taxon>Actinomycetota</taxon>
        <taxon>Actinomycetes</taxon>
        <taxon>Bifidobacteriales</taxon>
        <taxon>Bifidobacteriaceae</taxon>
        <taxon>Alloscardovia</taxon>
    </lineage>
</organism>
<sequence>MGRLTYVHIPDHVSTQAALMFGERATDKAAHMIAVRARELASERAKRSSVANRIHIRVKRYEGVPIDRRVEVSVKGRNGAEIASLLEFGGWTHPRSGKRMAGMHFMRDAAIG</sequence>
<dbReference type="RefSeq" id="WP_049217244.1">
    <property type="nucleotide sequence ID" value="NZ_JASOIG010000012.1"/>
</dbReference>
<dbReference type="AlphaFoldDB" id="A0A2I1M1L3"/>
<name>A0A2I1M1L3_9BIFI</name>
<dbReference type="Proteomes" id="UP000242263">
    <property type="component" value="Unassembled WGS sequence"/>
</dbReference>
<comment type="caution">
    <text evidence="1">The sequence shown here is derived from an EMBL/GenBank/DDBJ whole genome shotgun (WGS) entry which is preliminary data.</text>
</comment>
<accession>A0A2I1M1L3</accession>
<proteinExistence type="predicted"/>
<evidence type="ECO:0000313" key="2">
    <source>
        <dbReference type="Proteomes" id="UP000242263"/>
    </source>
</evidence>
<gene>
    <name evidence="1" type="ORF">CYJ32_07595</name>
</gene>
<dbReference type="EMBL" id="PKGU01000007">
    <property type="protein sequence ID" value="PKZ13994.1"/>
    <property type="molecule type" value="Genomic_DNA"/>
</dbReference>
<dbReference type="Pfam" id="PF04883">
    <property type="entry name" value="HK97-gp10_like"/>
    <property type="match status" value="1"/>
</dbReference>
<reference evidence="1 2" key="1">
    <citation type="submission" date="2017-12" db="EMBL/GenBank/DDBJ databases">
        <title>Phylogenetic diversity of female urinary microbiome.</title>
        <authorList>
            <person name="Thomas-White K."/>
            <person name="Wolfe A.J."/>
        </authorList>
    </citation>
    <scope>NUCLEOTIDE SEQUENCE [LARGE SCALE GENOMIC DNA]</scope>
    <source>
        <strain evidence="1 2">UMB0064</strain>
    </source>
</reference>
<evidence type="ECO:0000313" key="1">
    <source>
        <dbReference type="EMBL" id="PKZ13994.1"/>
    </source>
</evidence>